<evidence type="ECO:0000313" key="1">
    <source>
        <dbReference type="EMBL" id="KAI0089834.1"/>
    </source>
</evidence>
<feature type="non-terminal residue" evidence="1">
    <location>
        <position position="87"/>
    </location>
</feature>
<dbReference type="EMBL" id="MU274909">
    <property type="protein sequence ID" value="KAI0089834.1"/>
    <property type="molecule type" value="Genomic_DNA"/>
</dbReference>
<comment type="caution">
    <text evidence="1">The sequence shown here is derived from an EMBL/GenBank/DDBJ whole genome shotgun (WGS) entry which is preliminary data.</text>
</comment>
<protein>
    <submittedName>
        <fullName evidence="1">Uncharacterized protein</fullName>
    </submittedName>
</protein>
<sequence length="87" mass="10079">MRRHIPKEVKEVALRMSLEQGLPDKTIQEYTKISIRSLKRLRKTYRDTAEVVRVPVCDGRPRILQSGDANILEGCIERQADMSLEEL</sequence>
<name>A0ACB8U6R0_9APHY</name>
<evidence type="ECO:0000313" key="2">
    <source>
        <dbReference type="Proteomes" id="UP001055072"/>
    </source>
</evidence>
<gene>
    <name evidence="1" type="ORF">BDY19DRAFT_859033</name>
</gene>
<proteinExistence type="predicted"/>
<accession>A0ACB8U6R0</accession>
<reference evidence="1" key="1">
    <citation type="journal article" date="2021" name="Environ. Microbiol.">
        <title>Gene family expansions and transcriptome signatures uncover fungal adaptations to wood decay.</title>
        <authorList>
            <person name="Hage H."/>
            <person name="Miyauchi S."/>
            <person name="Viragh M."/>
            <person name="Drula E."/>
            <person name="Min B."/>
            <person name="Chaduli D."/>
            <person name="Navarro D."/>
            <person name="Favel A."/>
            <person name="Norest M."/>
            <person name="Lesage-Meessen L."/>
            <person name="Balint B."/>
            <person name="Merenyi Z."/>
            <person name="de Eugenio L."/>
            <person name="Morin E."/>
            <person name="Martinez A.T."/>
            <person name="Baldrian P."/>
            <person name="Stursova M."/>
            <person name="Martinez M.J."/>
            <person name="Novotny C."/>
            <person name="Magnuson J.K."/>
            <person name="Spatafora J.W."/>
            <person name="Maurice S."/>
            <person name="Pangilinan J."/>
            <person name="Andreopoulos W."/>
            <person name="LaButti K."/>
            <person name="Hundley H."/>
            <person name="Na H."/>
            <person name="Kuo A."/>
            <person name="Barry K."/>
            <person name="Lipzen A."/>
            <person name="Henrissat B."/>
            <person name="Riley R."/>
            <person name="Ahrendt S."/>
            <person name="Nagy L.G."/>
            <person name="Grigoriev I.V."/>
            <person name="Martin F."/>
            <person name="Rosso M.N."/>
        </authorList>
    </citation>
    <scope>NUCLEOTIDE SEQUENCE</scope>
    <source>
        <strain evidence="1">CBS 384.51</strain>
    </source>
</reference>
<keyword evidence="2" id="KW-1185">Reference proteome</keyword>
<dbReference type="Proteomes" id="UP001055072">
    <property type="component" value="Unassembled WGS sequence"/>
</dbReference>
<organism evidence="1 2">
    <name type="scientific">Irpex rosettiformis</name>
    <dbReference type="NCBI Taxonomy" id="378272"/>
    <lineage>
        <taxon>Eukaryota</taxon>
        <taxon>Fungi</taxon>
        <taxon>Dikarya</taxon>
        <taxon>Basidiomycota</taxon>
        <taxon>Agaricomycotina</taxon>
        <taxon>Agaricomycetes</taxon>
        <taxon>Polyporales</taxon>
        <taxon>Irpicaceae</taxon>
        <taxon>Irpex</taxon>
    </lineage>
</organism>